<feature type="compositionally biased region" description="Basic and acidic residues" evidence="1">
    <location>
        <begin position="142"/>
        <end position="151"/>
    </location>
</feature>
<comment type="caution">
    <text evidence="3">The sequence shown here is derived from an EMBL/GenBank/DDBJ whole genome shotgun (WGS) entry which is preliminary data.</text>
</comment>
<organism evidence="3 4">
    <name type="scientific">Peronospora matthiolae</name>
    <dbReference type="NCBI Taxonomy" id="2874970"/>
    <lineage>
        <taxon>Eukaryota</taxon>
        <taxon>Sar</taxon>
        <taxon>Stramenopiles</taxon>
        <taxon>Oomycota</taxon>
        <taxon>Peronosporomycetes</taxon>
        <taxon>Peronosporales</taxon>
        <taxon>Peronosporaceae</taxon>
        <taxon>Peronospora</taxon>
    </lineage>
</organism>
<accession>A0AAV1TK32</accession>
<feature type="compositionally biased region" description="Basic and acidic residues" evidence="1">
    <location>
        <begin position="192"/>
        <end position="201"/>
    </location>
</feature>
<feature type="region of interest" description="Disordered" evidence="1">
    <location>
        <begin position="54"/>
        <end position="161"/>
    </location>
</feature>
<dbReference type="EMBL" id="CAKLBY020000053">
    <property type="protein sequence ID" value="CAK7920880.1"/>
    <property type="molecule type" value="Genomic_DNA"/>
</dbReference>
<sequence>MVSAWLQKVASRSHKYEIVAIVRRTSSAETLGTKSVTPTAGADLSRDSLAAGMSDLDASGAAGGVGSGNGSEERSDNSAAVERAYHPRSGDLDGESRDGDEGLVGCRSGDPVGIVGDPVGPRWRGDPGRSGTAGVCPPRSGDPGDRSRSGDRNMVGPSDEISEGAVVAKSLLKFCTRIGGHTFKAPLTGGKGGHETRRSNTEVEDDLNGIGEPIQLSLD</sequence>
<dbReference type="AlphaFoldDB" id="A0AAV1TK32"/>
<dbReference type="Proteomes" id="UP001162060">
    <property type="component" value="Unassembled WGS sequence"/>
</dbReference>
<reference evidence="3" key="1">
    <citation type="submission" date="2024-01" db="EMBL/GenBank/DDBJ databases">
        <authorList>
            <person name="Webb A."/>
        </authorList>
    </citation>
    <scope>NUCLEOTIDE SEQUENCE</scope>
    <source>
        <strain evidence="3">Pm1</strain>
    </source>
</reference>
<gene>
    <name evidence="2" type="ORF">PM001_LOCUS5014</name>
    <name evidence="3" type="ORF">PM001_LOCUS6877</name>
</gene>
<proteinExistence type="predicted"/>
<evidence type="ECO:0000313" key="3">
    <source>
        <dbReference type="EMBL" id="CAK7920880.1"/>
    </source>
</evidence>
<feature type="compositionally biased region" description="Basic and acidic residues" evidence="1">
    <location>
        <begin position="83"/>
        <end position="100"/>
    </location>
</feature>
<name>A0AAV1TK32_9STRA</name>
<protein>
    <submittedName>
        <fullName evidence="3">Uncharacterized protein</fullName>
    </submittedName>
</protein>
<feature type="compositionally biased region" description="Low complexity" evidence="1">
    <location>
        <begin position="109"/>
        <end position="121"/>
    </location>
</feature>
<evidence type="ECO:0000256" key="1">
    <source>
        <dbReference type="SAM" id="MobiDB-lite"/>
    </source>
</evidence>
<dbReference type="EMBL" id="CAKLBY020000040">
    <property type="protein sequence ID" value="CAK7914688.1"/>
    <property type="molecule type" value="Genomic_DNA"/>
</dbReference>
<feature type="region of interest" description="Disordered" evidence="1">
    <location>
        <begin position="182"/>
        <end position="219"/>
    </location>
</feature>
<evidence type="ECO:0000313" key="2">
    <source>
        <dbReference type="EMBL" id="CAK7914688.1"/>
    </source>
</evidence>
<evidence type="ECO:0000313" key="4">
    <source>
        <dbReference type="Proteomes" id="UP001162060"/>
    </source>
</evidence>